<gene>
    <name evidence="1" type="ORF">PIB30_053853</name>
</gene>
<proteinExistence type="predicted"/>
<evidence type="ECO:0000313" key="2">
    <source>
        <dbReference type="Proteomes" id="UP001341840"/>
    </source>
</evidence>
<dbReference type="EMBL" id="JASCZI010211853">
    <property type="protein sequence ID" value="MED6197132.1"/>
    <property type="molecule type" value="Genomic_DNA"/>
</dbReference>
<evidence type="ECO:0000313" key="1">
    <source>
        <dbReference type="EMBL" id="MED6197132.1"/>
    </source>
</evidence>
<keyword evidence="2" id="KW-1185">Reference proteome</keyword>
<accession>A0ABU6XGU2</accession>
<dbReference type="Proteomes" id="UP001341840">
    <property type="component" value="Unassembled WGS sequence"/>
</dbReference>
<name>A0ABU6XGU2_9FABA</name>
<comment type="caution">
    <text evidence="1">The sequence shown here is derived from an EMBL/GenBank/DDBJ whole genome shotgun (WGS) entry which is preliminary data.</text>
</comment>
<reference evidence="1 2" key="1">
    <citation type="journal article" date="2023" name="Plants (Basel)">
        <title>Bridging the Gap: Combining Genomics and Transcriptomics Approaches to Understand Stylosanthes scabra, an Orphan Legume from the Brazilian Caatinga.</title>
        <authorList>
            <person name="Ferreira-Neto J.R.C."/>
            <person name="da Silva M.D."/>
            <person name="Binneck E."/>
            <person name="de Melo N.F."/>
            <person name="da Silva R.H."/>
            <person name="de Melo A.L.T.M."/>
            <person name="Pandolfi V."/>
            <person name="Bustamante F.O."/>
            <person name="Brasileiro-Vidal A.C."/>
            <person name="Benko-Iseppon A.M."/>
        </authorList>
    </citation>
    <scope>NUCLEOTIDE SEQUENCE [LARGE SCALE GENOMIC DNA]</scope>
    <source>
        <tissue evidence="1">Leaves</tissue>
    </source>
</reference>
<protein>
    <submittedName>
        <fullName evidence="1">Uncharacterized protein</fullName>
    </submittedName>
</protein>
<sequence length="158" mass="18230">MEAIEDTLYFFYKSSDRVCFSTIEEERSSKMQKLRDLHNCHKRQAERLHYLQAAAEIRQVSKQCVTDSGFPLLILMLFNPVKRRMCFSCTLPMVVQIKLYALSATATSERKIRSRLISVDIMAYVHVLARDQHRKGLQHAHASSPIGFFLHRSLGLGD</sequence>
<organism evidence="1 2">
    <name type="scientific">Stylosanthes scabra</name>
    <dbReference type="NCBI Taxonomy" id="79078"/>
    <lineage>
        <taxon>Eukaryota</taxon>
        <taxon>Viridiplantae</taxon>
        <taxon>Streptophyta</taxon>
        <taxon>Embryophyta</taxon>
        <taxon>Tracheophyta</taxon>
        <taxon>Spermatophyta</taxon>
        <taxon>Magnoliopsida</taxon>
        <taxon>eudicotyledons</taxon>
        <taxon>Gunneridae</taxon>
        <taxon>Pentapetalae</taxon>
        <taxon>rosids</taxon>
        <taxon>fabids</taxon>
        <taxon>Fabales</taxon>
        <taxon>Fabaceae</taxon>
        <taxon>Papilionoideae</taxon>
        <taxon>50 kb inversion clade</taxon>
        <taxon>dalbergioids sensu lato</taxon>
        <taxon>Dalbergieae</taxon>
        <taxon>Pterocarpus clade</taxon>
        <taxon>Stylosanthes</taxon>
    </lineage>
</organism>